<reference evidence="1 2" key="1">
    <citation type="submission" date="2017-04" db="EMBL/GenBank/DDBJ databases">
        <title>Monoglobus pectinilyticus 14 draft genome.</title>
        <authorList>
            <person name="Kim C."/>
            <person name="Rosendale D.I."/>
            <person name="Kelly W.J."/>
            <person name="Tannock G.W."/>
            <person name="Patchett M.L."/>
            <person name="Jordens J.Z."/>
        </authorList>
    </citation>
    <scope>NUCLEOTIDE SEQUENCE [LARGE SCALE GENOMIC DNA]</scope>
    <source>
        <strain evidence="1 2">14</strain>
    </source>
</reference>
<evidence type="ECO:0000313" key="1">
    <source>
        <dbReference type="EMBL" id="AUO18859.1"/>
    </source>
</evidence>
<evidence type="ECO:0000313" key="2">
    <source>
        <dbReference type="Proteomes" id="UP000235589"/>
    </source>
</evidence>
<evidence type="ECO:0008006" key="3">
    <source>
        <dbReference type="Google" id="ProtNLM"/>
    </source>
</evidence>
<keyword evidence="2" id="KW-1185">Reference proteome</keyword>
<dbReference type="KEGG" id="mpec:B9O19_00676"/>
<dbReference type="Proteomes" id="UP000235589">
    <property type="component" value="Chromosome"/>
</dbReference>
<name>A0A2K9P220_9FIRM</name>
<dbReference type="RefSeq" id="WP_102365112.1">
    <property type="nucleotide sequence ID" value="NZ_CP020991.1"/>
</dbReference>
<organism evidence="1 2">
    <name type="scientific">Monoglobus pectinilyticus</name>
    <dbReference type="NCBI Taxonomy" id="1981510"/>
    <lineage>
        <taxon>Bacteria</taxon>
        <taxon>Bacillati</taxon>
        <taxon>Bacillota</taxon>
        <taxon>Clostridia</taxon>
        <taxon>Monoglobales</taxon>
        <taxon>Monoglobaceae</taxon>
        <taxon>Monoglobus</taxon>
    </lineage>
</organism>
<proteinExistence type="predicted"/>
<gene>
    <name evidence="1" type="ORF">B9O19_00676</name>
</gene>
<dbReference type="AlphaFoldDB" id="A0A2K9P220"/>
<sequence>MSHAKSAAVTANGMVKANSSVKVKPDKKILKHEQAAYSRLRAEALDALDDFRRCQNNFDFICEDKLIDVCIYDIQKTMSRYEYLVSELKRINGGSR</sequence>
<protein>
    <recommendedName>
        <fullName evidence="3">DUF2508 domain-containing protein</fullName>
    </recommendedName>
</protein>
<dbReference type="EMBL" id="CP020991">
    <property type="protein sequence ID" value="AUO18859.1"/>
    <property type="molecule type" value="Genomic_DNA"/>
</dbReference>
<accession>A0A2K9P220</accession>
<dbReference type="GeneID" id="98062102"/>